<name>A0AB34II83_PRYPA</name>
<proteinExistence type="predicted"/>
<dbReference type="EMBL" id="JBGBPQ010000026">
    <property type="protein sequence ID" value="KAL1499051.1"/>
    <property type="molecule type" value="Genomic_DNA"/>
</dbReference>
<accession>A0AB34II83</accession>
<dbReference type="Proteomes" id="UP001515480">
    <property type="component" value="Unassembled WGS sequence"/>
</dbReference>
<evidence type="ECO:0000313" key="3">
    <source>
        <dbReference type="Proteomes" id="UP001515480"/>
    </source>
</evidence>
<organism evidence="2 3">
    <name type="scientific">Prymnesium parvum</name>
    <name type="common">Toxic golden alga</name>
    <dbReference type="NCBI Taxonomy" id="97485"/>
    <lineage>
        <taxon>Eukaryota</taxon>
        <taxon>Haptista</taxon>
        <taxon>Haptophyta</taxon>
        <taxon>Prymnesiophyceae</taxon>
        <taxon>Prymnesiales</taxon>
        <taxon>Prymnesiaceae</taxon>
        <taxon>Prymnesium</taxon>
    </lineage>
</organism>
<comment type="caution">
    <text evidence="2">The sequence shown here is derived from an EMBL/GenBank/DDBJ whole genome shotgun (WGS) entry which is preliminary data.</text>
</comment>
<keyword evidence="3" id="KW-1185">Reference proteome</keyword>
<evidence type="ECO:0008006" key="4">
    <source>
        <dbReference type="Google" id="ProtNLM"/>
    </source>
</evidence>
<reference evidence="2 3" key="1">
    <citation type="journal article" date="2024" name="Science">
        <title>Giant polyketide synthase enzymes in the biosynthesis of giant marine polyether toxins.</title>
        <authorList>
            <person name="Fallon T.R."/>
            <person name="Shende V.V."/>
            <person name="Wierzbicki I.H."/>
            <person name="Pendleton A.L."/>
            <person name="Watervoot N.F."/>
            <person name="Auber R.P."/>
            <person name="Gonzalez D.J."/>
            <person name="Wisecaver J.H."/>
            <person name="Moore B.S."/>
        </authorList>
    </citation>
    <scope>NUCLEOTIDE SEQUENCE [LARGE SCALE GENOMIC DNA]</scope>
    <source>
        <strain evidence="2 3">12B1</strain>
    </source>
</reference>
<evidence type="ECO:0000256" key="1">
    <source>
        <dbReference type="SAM" id="MobiDB-lite"/>
    </source>
</evidence>
<gene>
    <name evidence="2" type="ORF">AB1Y20_013567</name>
</gene>
<sequence length="406" mass="43220">MSTPLPSPPFPSPPSPPLSSPSRPSPPERPFSVAIATLWEGSSSYRCALLLWCSSAQRLRLAVNASALLVLSSAPSSPDCPSATFLWPTAFLPAAAAYSRALARAHPRLARHLLLPPPAPPLLPHLLKFALLGLTQYDVVFFADVDVDLAPHGHDRSRPPARLAAAAWRESLRAFAASAARLAAAPDFDAPVNTGSLLLKPSAGASAKLQAALRTATFSPRSGFNGVGSPRAAPPHLPDLAAGRGGGAREAARALNATGMMARDRWDFAGAAADQGVCWWFFFVAHRGGTWAAAAGPHVWTVDHWWGGDKPWRLARDAHARVAAVRYLWRLEGGGAAQNTSCGRELRALRARLQQLGVWFDMAPAGQSSARRGKRMIGSQSVLPSLSVRSIRAAPRDGGGSRREWI</sequence>
<dbReference type="AlphaFoldDB" id="A0AB34II83"/>
<evidence type="ECO:0000313" key="2">
    <source>
        <dbReference type="EMBL" id="KAL1499051.1"/>
    </source>
</evidence>
<protein>
    <recommendedName>
        <fullName evidence="4">Nucleotide-diphospho-sugar transferase domain-containing protein</fullName>
    </recommendedName>
</protein>
<feature type="region of interest" description="Disordered" evidence="1">
    <location>
        <begin position="1"/>
        <end position="26"/>
    </location>
</feature>